<gene>
    <name evidence="1" type="ORF">GAYE_SCF51G6031</name>
</gene>
<evidence type="ECO:0008006" key="3">
    <source>
        <dbReference type="Google" id="ProtNLM"/>
    </source>
</evidence>
<accession>A0AAV9IKY5</accession>
<evidence type="ECO:0000313" key="1">
    <source>
        <dbReference type="EMBL" id="KAK4528097.1"/>
    </source>
</evidence>
<dbReference type="Proteomes" id="UP001300502">
    <property type="component" value="Unassembled WGS sequence"/>
</dbReference>
<dbReference type="EMBL" id="JANCYU010000060">
    <property type="protein sequence ID" value="KAK4528097.1"/>
    <property type="molecule type" value="Genomic_DNA"/>
</dbReference>
<reference evidence="1 2" key="1">
    <citation type="submission" date="2022-07" db="EMBL/GenBank/DDBJ databases">
        <title>Genome-wide signatures of adaptation to extreme environments.</title>
        <authorList>
            <person name="Cho C.H."/>
            <person name="Yoon H.S."/>
        </authorList>
    </citation>
    <scope>NUCLEOTIDE SEQUENCE [LARGE SCALE GENOMIC DNA]</scope>
    <source>
        <strain evidence="1 2">108.79 E11</strain>
    </source>
</reference>
<protein>
    <recommendedName>
        <fullName evidence="3">Reverse transcriptase domain-containing protein</fullName>
    </recommendedName>
</protein>
<comment type="caution">
    <text evidence="1">The sequence shown here is derived from an EMBL/GenBank/DDBJ whole genome shotgun (WGS) entry which is preliminary data.</text>
</comment>
<proteinExistence type="predicted"/>
<keyword evidence="2" id="KW-1185">Reference proteome</keyword>
<name>A0AAV9IKY5_9RHOD</name>
<sequence length="170" mass="19965">MRRNSLLWWSLFDDDATRKTPTYLCFVDFRKAFDRVPHEALFRKVEVLGVLGRCLAFHHGLYRISWTQVSSRISQTLSPDFSFCRGVVKNRSPGLMFANDVLLLALSRHCLKASIYNLREYLTQFEIWQWQMQGKDIPVVEEYRHLDIDLNTSFTAEGSTLKLQIQRHGH</sequence>
<organism evidence="1 2">
    <name type="scientific">Galdieria yellowstonensis</name>
    <dbReference type="NCBI Taxonomy" id="3028027"/>
    <lineage>
        <taxon>Eukaryota</taxon>
        <taxon>Rhodophyta</taxon>
        <taxon>Bangiophyceae</taxon>
        <taxon>Galdieriales</taxon>
        <taxon>Galdieriaceae</taxon>
        <taxon>Galdieria</taxon>
    </lineage>
</organism>
<dbReference type="AlphaFoldDB" id="A0AAV9IKY5"/>
<evidence type="ECO:0000313" key="2">
    <source>
        <dbReference type="Proteomes" id="UP001300502"/>
    </source>
</evidence>